<dbReference type="Pfam" id="PF00174">
    <property type="entry name" value="Oxidored_molyb"/>
    <property type="match status" value="1"/>
</dbReference>
<dbReference type="Gene3D" id="3.90.420.10">
    <property type="entry name" value="Oxidoreductase, molybdopterin-binding domain"/>
    <property type="match status" value="1"/>
</dbReference>
<reference evidence="3 4" key="1">
    <citation type="submission" date="2013-08" db="EMBL/GenBank/DDBJ databases">
        <title>Genome sequencing of Cellulomonas carbonis T26.</title>
        <authorList>
            <person name="Chen F."/>
            <person name="Li Y."/>
            <person name="Wang G."/>
        </authorList>
    </citation>
    <scope>NUCLEOTIDE SEQUENCE [LARGE SCALE GENOMIC DNA]</scope>
    <source>
        <strain evidence="3 4">T26</strain>
    </source>
</reference>
<dbReference type="AlphaFoldDB" id="A0A0A0BNH7"/>
<dbReference type="SUPFAM" id="SSF56524">
    <property type="entry name" value="Oxidoreductase molybdopterin-binding domain"/>
    <property type="match status" value="1"/>
</dbReference>
<keyword evidence="4" id="KW-1185">Reference proteome</keyword>
<evidence type="ECO:0000313" key="3">
    <source>
        <dbReference type="EMBL" id="KGM09521.1"/>
    </source>
</evidence>
<dbReference type="Gene3D" id="2.60.40.650">
    <property type="match status" value="1"/>
</dbReference>
<dbReference type="InterPro" id="IPR000572">
    <property type="entry name" value="OxRdtase_Mopterin-bd_dom"/>
</dbReference>
<name>A0A0A0BNH7_9CELL</name>
<protein>
    <submittedName>
        <fullName evidence="3">Oxidoreductase</fullName>
    </submittedName>
</protein>
<dbReference type="InterPro" id="IPR036374">
    <property type="entry name" value="OxRdtase_Mopterin-bd_sf"/>
</dbReference>
<dbReference type="Proteomes" id="UP000029839">
    <property type="component" value="Unassembled WGS sequence"/>
</dbReference>
<dbReference type="PANTHER" id="PTHR19372">
    <property type="entry name" value="SULFITE REDUCTASE"/>
    <property type="match status" value="1"/>
</dbReference>
<dbReference type="GO" id="GO:0043546">
    <property type="term" value="F:molybdopterin cofactor binding"/>
    <property type="evidence" value="ECO:0007669"/>
    <property type="project" value="TreeGrafter"/>
</dbReference>
<sequence length="317" mass="33658">ALRLPRPARPAPPVPAGAALAVPGLTPLFVPNDDFYRIDTALTVPQVDPGTWMLEVRGMVDRPFSLSYDELLAMPHVEADVTLACVSNEVGGGLVGNARWQGVPLGALLERAGVRDGATQLLGRSVDGFTAGFPVALALGTQDALVAVGMNGEPLPAAHGFPARLVVPGLYGYVSATKWLSAIELTTFEDEVGYWIPRGWARDGPVKTQSRIDVPAAASTVRPGVRPVAGVAWAPTRGIERVEVRVDDGPWVEARLADSLDVDCWRQWVLEWDAAPGRHVLTVRATDGTGEPQTDERTPVAPDGASGHHSVEVLVEG</sequence>
<evidence type="ECO:0000256" key="1">
    <source>
        <dbReference type="SAM" id="MobiDB-lite"/>
    </source>
</evidence>
<feature type="region of interest" description="Disordered" evidence="1">
    <location>
        <begin position="285"/>
        <end position="309"/>
    </location>
</feature>
<dbReference type="OrthoDB" id="9795587at2"/>
<evidence type="ECO:0000313" key="4">
    <source>
        <dbReference type="Proteomes" id="UP000029839"/>
    </source>
</evidence>
<comment type="caution">
    <text evidence="3">The sequence shown here is derived from an EMBL/GenBank/DDBJ whole genome shotgun (WGS) entry which is preliminary data.</text>
</comment>
<proteinExistence type="predicted"/>
<accession>A0A0A0BNH7</accession>
<gene>
    <name evidence="3" type="ORF">N868_01520</name>
</gene>
<feature type="domain" description="Oxidoreductase molybdopterin-binding" evidence="2">
    <location>
        <begin position="42"/>
        <end position="194"/>
    </location>
</feature>
<dbReference type="RefSeq" id="WP_043608494.1">
    <property type="nucleotide sequence ID" value="NZ_AXCY01000091.1"/>
</dbReference>
<reference evidence="3 4" key="2">
    <citation type="journal article" date="2015" name="Stand. Genomic Sci.">
        <title>Draft genome sequence of Cellulomonas carbonis T26(T) and comparative analysis of six Cellulomonas genomes.</title>
        <authorList>
            <person name="Zhuang W."/>
            <person name="Zhang S."/>
            <person name="Xia X."/>
            <person name="Wang G."/>
        </authorList>
    </citation>
    <scope>NUCLEOTIDE SEQUENCE [LARGE SCALE GENOMIC DNA]</scope>
    <source>
        <strain evidence="3 4">T26</strain>
    </source>
</reference>
<organism evidence="3 4">
    <name type="scientific">Cellulomonas carbonis T26</name>
    <dbReference type="NCBI Taxonomy" id="947969"/>
    <lineage>
        <taxon>Bacteria</taxon>
        <taxon>Bacillati</taxon>
        <taxon>Actinomycetota</taxon>
        <taxon>Actinomycetes</taxon>
        <taxon>Micrococcales</taxon>
        <taxon>Cellulomonadaceae</taxon>
        <taxon>Cellulomonas</taxon>
    </lineage>
</organism>
<dbReference type="InterPro" id="IPR014756">
    <property type="entry name" value="Ig_E-set"/>
</dbReference>
<dbReference type="PANTHER" id="PTHR19372:SF7">
    <property type="entry name" value="SULFITE OXIDASE, MITOCHONDRIAL"/>
    <property type="match status" value="1"/>
</dbReference>
<feature type="non-terminal residue" evidence="3">
    <location>
        <position position="1"/>
    </location>
</feature>
<dbReference type="EMBL" id="AXCY01000091">
    <property type="protein sequence ID" value="KGM09521.1"/>
    <property type="molecule type" value="Genomic_DNA"/>
</dbReference>
<dbReference type="GO" id="GO:0020037">
    <property type="term" value="F:heme binding"/>
    <property type="evidence" value="ECO:0007669"/>
    <property type="project" value="TreeGrafter"/>
</dbReference>
<evidence type="ECO:0000259" key="2">
    <source>
        <dbReference type="Pfam" id="PF00174"/>
    </source>
</evidence>
<dbReference type="GO" id="GO:0006790">
    <property type="term" value="P:sulfur compound metabolic process"/>
    <property type="evidence" value="ECO:0007669"/>
    <property type="project" value="TreeGrafter"/>
</dbReference>
<dbReference type="SUPFAM" id="SSF81296">
    <property type="entry name" value="E set domains"/>
    <property type="match status" value="1"/>
</dbReference>
<dbReference type="GO" id="GO:0008482">
    <property type="term" value="F:sulfite oxidase activity"/>
    <property type="evidence" value="ECO:0007669"/>
    <property type="project" value="TreeGrafter"/>
</dbReference>